<proteinExistence type="predicted"/>
<evidence type="ECO:0000313" key="3">
    <source>
        <dbReference type="Proteomes" id="UP000092876"/>
    </source>
</evidence>
<dbReference type="InterPro" id="IPR043502">
    <property type="entry name" value="DNA/RNA_pol_sf"/>
</dbReference>
<dbReference type="SMART" id="SM00482">
    <property type="entry name" value="POLAc"/>
    <property type="match status" value="1"/>
</dbReference>
<dbReference type="Proteomes" id="UP000092876">
    <property type="component" value="Unassembled WGS sequence"/>
</dbReference>
<dbReference type="AlphaFoldDB" id="A0A1C3J2G7"/>
<name>A0A1C3J2G7_9VIBR</name>
<dbReference type="GO" id="GO:0003887">
    <property type="term" value="F:DNA-directed DNA polymerase activity"/>
    <property type="evidence" value="ECO:0007669"/>
    <property type="project" value="UniProtKB-EC"/>
</dbReference>
<protein>
    <submittedName>
        <fullName evidence="2">DNA polymerase I, thermostable</fullName>
        <ecNumber evidence="2">2.7.7.7</ecNumber>
    </submittedName>
</protein>
<dbReference type="EC" id="2.7.7.7" evidence="2"/>
<dbReference type="SUPFAM" id="SSF56672">
    <property type="entry name" value="DNA/RNA polymerases"/>
    <property type="match status" value="1"/>
</dbReference>
<dbReference type="Gene3D" id="3.30.70.370">
    <property type="match status" value="1"/>
</dbReference>
<dbReference type="GO" id="GO:0003677">
    <property type="term" value="F:DNA binding"/>
    <property type="evidence" value="ECO:0007669"/>
    <property type="project" value="InterPro"/>
</dbReference>
<keyword evidence="2" id="KW-0548">Nucleotidyltransferase</keyword>
<dbReference type="Pfam" id="PF00476">
    <property type="entry name" value="DNA_pol_A"/>
    <property type="match status" value="1"/>
</dbReference>
<feature type="domain" description="DNA-directed DNA polymerase family A palm" evidence="1">
    <location>
        <begin position="156"/>
        <end position="338"/>
    </location>
</feature>
<dbReference type="InterPro" id="IPR001098">
    <property type="entry name" value="DNA-dir_DNA_pol_A_palm_dom"/>
</dbReference>
<evidence type="ECO:0000259" key="1">
    <source>
        <dbReference type="SMART" id="SM00482"/>
    </source>
</evidence>
<evidence type="ECO:0000313" key="2">
    <source>
        <dbReference type="EMBL" id="SBS67811.1"/>
    </source>
</evidence>
<sequence>MNTELSIYQHQVEARFRCNGLPLELLSYEQKQLRYLSYLDPDPWVGLGLRRLHESYCDNPNMDIRQDITALYHKISRQGLLLNHESLANLILEYKERSQGSIFSLKEYKALDWLTRLRSDADGKLRTPIRPYHSVTGRSGLLGTTPINGYKVFRDKLLAAPSGGSVASMDYSGCEVGVLAALSGDQQLCSDYAGEDDLYLGLVDCMCTSSGLLLERGQIKRLILMSIYGAYPRSVASILGVSEAAATTLQKAVMELYPAAFKWLEEQTVEAYRAKIIQSRSWQVHVSRQAKPTQVRNWPIQMVGMEIINEACLLADKQGLKIVGVVHDCIYIESESSRFEQDISALEKSMLVASEAVLGGFQLKTSIDFITKN</sequence>
<dbReference type="Gene3D" id="1.10.150.20">
    <property type="entry name" value="5' to 3' exonuclease, C-terminal subdomain"/>
    <property type="match status" value="1"/>
</dbReference>
<accession>A0A1C3J2G7</accession>
<dbReference type="EMBL" id="FLQP01000071">
    <property type="protein sequence ID" value="SBS67811.1"/>
    <property type="molecule type" value="Genomic_DNA"/>
</dbReference>
<gene>
    <name evidence="2" type="primary">polA_2</name>
    <name evidence="2" type="ORF">VAT7223_03903</name>
</gene>
<reference evidence="3" key="1">
    <citation type="submission" date="2016-06" db="EMBL/GenBank/DDBJ databases">
        <authorList>
            <person name="Rodrigo-Torres Lidia"/>
            <person name="Arahal R.David."/>
        </authorList>
    </citation>
    <scope>NUCLEOTIDE SEQUENCE [LARGE SCALE GENOMIC DNA]</scope>
    <source>
        <strain evidence="3">CECT 7223</strain>
    </source>
</reference>
<dbReference type="GO" id="GO:0006260">
    <property type="term" value="P:DNA replication"/>
    <property type="evidence" value="ECO:0007669"/>
    <property type="project" value="InterPro"/>
</dbReference>
<keyword evidence="2" id="KW-0808">Transferase</keyword>
<organism evidence="2 3">
    <name type="scientific">Vibrio atlanticus</name>
    <dbReference type="NCBI Taxonomy" id="693153"/>
    <lineage>
        <taxon>Bacteria</taxon>
        <taxon>Pseudomonadati</taxon>
        <taxon>Pseudomonadota</taxon>
        <taxon>Gammaproteobacteria</taxon>
        <taxon>Vibrionales</taxon>
        <taxon>Vibrionaceae</taxon>
        <taxon>Vibrio</taxon>
    </lineage>
</organism>